<dbReference type="InterPro" id="IPR006260">
    <property type="entry name" value="TonB/TolA_C"/>
</dbReference>
<keyword evidence="4" id="KW-0472">Membrane</keyword>
<dbReference type="Pfam" id="PF03544">
    <property type="entry name" value="TonB_C"/>
    <property type="match status" value="1"/>
</dbReference>
<keyword evidence="8" id="KW-1185">Reference proteome</keyword>
<dbReference type="Gene3D" id="3.30.2420.10">
    <property type="entry name" value="TonB"/>
    <property type="match status" value="1"/>
</dbReference>
<evidence type="ECO:0000313" key="7">
    <source>
        <dbReference type="EMBL" id="NRF66340.1"/>
    </source>
</evidence>
<sequence>MTRVHHKTLRAAAAALLLAIGCAGAALADPKVIKKVPPEFPEEAVRKKVTDGVLKAKLSIDGSGAVTDVQIVEAMPAKARVFNESAVSALSKWKFEASGKAESVEIKLVFAQE</sequence>
<dbReference type="SUPFAM" id="SSF74653">
    <property type="entry name" value="TolA/TonB C-terminal domain"/>
    <property type="match status" value="1"/>
</dbReference>
<feature type="chain" id="PRO_5047229941" evidence="5">
    <location>
        <begin position="29"/>
        <end position="113"/>
    </location>
</feature>
<evidence type="ECO:0000256" key="1">
    <source>
        <dbReference type="ARBA" id="ARBA00004167"/>
    </source>
</evidence>
<dbReference type="InterPro" id="IPR037682">
    <property type="entry name" value="TonB_C"/>
</dbReference>
<evidence type="ECO:0000259" key="6">
    <source>
        <dbReference type="Pfam" id="PF03544"/>
    </source>
</evidence>
<organism evidence="7 8">
    <name type="scientific">Pseudaquabacterium terrae</name>
    <dbReference type="NCBI Taxonomy" id="2732868"/>
    <lineage>
        <taxon>Bacteria</taxon>
        <taxon>Pseudomonadati</taxon>
        <taxon>Pseudomonadota</taxon>
        <taxon>Betaproteobacteria</taxon>
        <taxon>Burkholderiales</taxon>
        <taxon>Sphaerotilaceae</taxon>
        <taxon>Pseudaquabacterium</taxon>
    </lineage>
</organism>
<dbReference type="RefSeq" id="WP_173121187.1">
    <property type="nucleotide sequence ID" value="NZ_JABRWJ010000001.1"/>
</dbReference>
<keyword evidence="5" id="KW-0732">Signal</keyword>
<dbReference type="NCBIfam" id="TIGR01352">
    <property type="entry name" value="tonB_Cterm"/>
    <property type="match status" value="1"/>
</dbReference>
<accession>A0ABX2EDJ6</accession>
<reference evidence="7 8" key="1">
    <citation type="submission" date="2020-05" db="EMBL/GenBank/DDBJ databases">
        <title>Aquincola sp. isolate from soil.</title>
        <authorList>
            <person name="Han J."/>
            <person name="Kim D.-U."/>
        </authorList>
    </citation>
    <scope>NUCLEOTIDE SEQUENCE [LARGE SCALE GENOMIC DNA]</scope>
    <source>
        <strain evidence="7 8">S2</strain>
    </source>
</reference>
<feature type="signal peptide" evidence="5">
    <location>
        <begin position="1"/>
        <end position="28"/>
    </location>
</feature>
<comment type="subcellular location">
    <subcellularLocation>
        <location evidence="1">Membrane</location>
        <topology evidence="1">Single-pass membrane protein</topology>
    </subcellularLocation>
</comment>
<gene>
    <name evidence="7" type="ORF">HLB44_05020</name>
</gene>
<evidence type="ECO:0000256" key="4">
    <source>
        <dbReference type="ARBA" id="ARBA00023136"/>
    </source>
</evidence>
<evidence type="ECO:0000313" key="8">
    <source>
        <dbReference type="Proteomes" id="UP000737171"/>
    </source>
</evidence>
<name>A0ABX2EDJ6_9BURK</name>
<feature type="domain" description="TonB C-terminal" evidence="6">
    <location>
        <begin position="37"/>
        <end position="106"/>
    </location>
</feature>
<proteinExistence type="predicted"/>
<keyword evidence="3" id="KW-1133">Transmembrane helix</keyword>
<dbReference type="PROSITE" id="PS51257">
    <property type="entry name" value="PROKAR_LIPOPROTEIN"/>
    <property type="match status" value="1"/>
</dbReference>
<comment type="caution">
    <text evidence="7">The sequence shown here is derived from an EMBL/GenBank/DDBJ whole genome shotgun (WGS) entry which is preliminary data.</text>
</comment>
<protein>
    <submittedName>
        <fullName evidence="7">TonB family protein</fullName>
    </submittedName>
</protein>
<dbReference type="Proteomes" id="UP000737171">
    <property type="component" value="Unassembled WGS sequence"/>
</dbReference>
<evidence type="ECO:0000256" key="3">
    <source>
        <dbReference type="ARBA" id="ARBA00022989"/>
    </source>
</evidence>
<keyword evidence="2" id="KW-0812">Transmembrane</keyword>
<evidence type="ECO:0000256" key="2">
    <source>
        <dbReference type="ARBA" id="ARBA00022692"/>
    </source>
</evidence>
<dbReference type="EMBL" id="JABRWJ010000001">
    <property type="protein sequence ID" value="NRF66340.1"/>
    <property type="molecule type" value="Genomic_DNA"/>
</dbReference>
<evidence type="ECO:0000256" key="5">
    <source>
        <dbReference type="SAM" id="SignalP"/>
    </source>
</evidence>